<dbReference type="Proteomes" id="UP001303701">
    <property type="component" value="Chromosome"/>
</dbReference>
<evidence type="ECO:0000313" key="3">
    <source>
        <dbReference type="Proteomes" id="UP001303701"/>
    </source>
</evidence>
<keyword evidence="1" id="KW-0472">Membrane</keyword>
<dbReference type="GeneID" id="301126097"/>
<feature type="transmembrane region" description="Helical" evidence="1">
    <location>
        <begin position="24"/>
        <end position="45"/>
    </location>
</feature>
<dbReference type="EMBL" id="CP134501">
    <property type="protein sequence ID" value="WNF34758.1"/>
    <property type="molecule type" value="Genomic_DNA"/>
</dbReference>
<keyword evidence="1" id="KW-1133">Transmembrane helix</keyword>
<evidence type="ECO:0000313" key="2">
    <source>
        <dbReference type="EMBL" id="WNF34758.1"/>
    </source>
</evidence>
<evidence type="ECO:0000256" key="1">
    <source>
        <dbReference type="SAM" id="Phobius"/>
    </source>
</evidence>
<reference evidence="2 3" key="1">
    <citation type="submission" date="2023-09" db="EMBL/GenBank/DDBJ databases">
        <title>Different Types of Thermotolerant Ring-Cleaving Dioxygenases derived from Aeribacillus composti HB-1 applied for multiple aromatic hydrocarbons removal.</title>
        <authorList>
            <person name="Cao L."/>
            <person name="Li M."/>
            <person name="Ma T."/>
        </authorList>
    </citation>
    <scope>NUCLEOTIDE SEQUENCE [LARGE SCALE GENOMIC DNA]</scope>
    <source>
        <strain evidence="2 3">HB-1</strain>
    </source>
</reference>
<proteinExistence type="predicted"/>
<feature type="transmembrane region" description="Helical" evidence="1">
    <location>
        <begin position="57"/>
        <end position="76"/>
    </location>
</feature>
<organism evidence="2 3">
    <name type="scientific">Aeribacillus composti</name>
    <dbReference type="NCBI Taxonomy" id="1868734"/>
    <lineage>
        <taxon>Bacteria</taxon>
        <taxon>Bacillati</taxon>
        <taxon>Bacillota</taxon>
        <taxon>Bacilli</taxon>
        <taxon>Bacillales</taxon>
        <taxon>Bacillaceae</taxon>
        <taxon>Aeribacillus</taxon>
    </lineage>
</organism>
<sequence length="93" mass="10003">MIGIISFPPPSMQHRFAIMANGRVAAIINATFLTSISSLGLYTYISTILDNLKAPSRLHLIGGHGALGALSGAFLLDISLTGRHDRKCLWPEL</sequence>
<name>A0ABY9WFE0_9BACI</name>
<gene>
    <name evidence="2" type="ORF">RI196_08955</name>
</gene>
<accession>A0ABY9WFE0</accession>
<keyword evidence="1" id="KW-0812">Transmembrane</keyword>
<keyword evidence="3" id="KW-1185">Reference proteome</keyword>
<protein>
    <submittedName>
        <fullName evidence="2">Uncharacterized protein</fullName>
    </submittedName>
</protein>
<dbReference type="RefSeq" id="WP_311067279.1">
    <property type="nucleotide sequence ID" value="NZ_CP134501.1"/>
</dbReference>